<proteinExistence type="predicted"/>
<organism evidence="1">
    <name type="scientific">Thermodesulfatator atlanticus</name>
    <dbReference type="NCBI Taxonomy" id="501497"/>
    <lineage>
        <taxon>Bacteria</taxon>
        <taxon>Pseudomonadati</taxon>
        <taxon>Thermodesulfobacteriota</taxon>
        <taxon>Thermodesulfobacteria</taxon>
        <taxon>Thermodesulfobacteriales</taxon>
        <taxon>Thermodesulfatatoraceae</taxon>
        <taxon>Thermodesulfatator</taxon>
    </lineage>
</organism>
<reference evidence="1" key="1">
    <citation type="journal article" date="2020" name="mSystems">
        <title>Genome- and Community-Level Interaction Insights into Carbon Utilization and Element Cycling Functions of Hydrothermarchaeota in Hydrothermal Sediment.</title>
        <authorList>
            <person name="Zhou Z."/>
            <person name="Liu Y."/>
            <person name="Xu W."/>
            <person name="Pan J."/>
            <person name="Luo Z.H."/>
            <person name="Li M."/>
        </authorList>
    </citation>
    <scope>NUCLEOTIDE SEQUENCE [LARGE SCALE GENOMIC DNA]</scope>
    <source>
        <strain evidence="1">HyVt-533</strain>
    </source>
</reference>
<accession>A0A7V5NYZ2</accession>
<dbReference type="Proteomes" id="UP000886101">
    <property type="component" value="Unassembled WGS sequence"/>
</dbReference>
<sequence length="445" mass="50775">MNRKNKKEEVRTMRKSILFALAMAVLFAWAWTAAAFQLEFHGDYGTKIQTTNTLGMIAKEGVEDYTTDFAPVDEIGDQDLDDTWAELQFRLWAVAGSDDGNVKGVWAMEYGTKRFGESTDGDGMAFANDEDDIEVRLMYLDFQLPYFCSENRLTVGLQWFDINEWLWDESAAGIKNYGSFMVGQTKVNYQLGWARESDSIDHTNPTFNTNDNDYWFAKVDFELKELLKVDKFDVGAFFVYANEAQNNLQPWWAGLELDFAGYKGILFDLDLIYMGGDSDNPAVEDDLQGWFFHATAGYQWNDQLKTTFTFWYASGDDDTTDGDYEAYNTIVTHTYGSVVLFEDATFDDGWYASGNPYLDPRLGFYMFRFKADYQATPKLSLAAAVNYMQLDEDVEWGGDSDDNIGWEIDVYADYELYKNFKVNLAAGYLFTDDAMDIFAARATGG</sequence>
<protein>
    <recommendedName>
        <fullName evidence="2">Alginate export domain-containing protein</fullName>
    </recommendedName>
</protein>
<evidence type="ECO:0008006" key="2">
    <source>
        <dbReference type="Google" id="ProtNLM"/>
    </source>
</evidence>
<dbReference type="AlphaFoldDB" id="A0A7V5NYZ2"/>
<feature type="non-terminal residue" evidence="1">
    <location>
        <position position="445"/>
    </location>
</feature>
<dbReference type="EMBL" id="DROK01000089">
    <property type="protein sequence ID" value="HHI96798.1"/>
    <property type="molecule type" value="Genomic_DNA"/>
</dbReference>
<dbReference type="Gene3D" id="2.40.160.100">
    <property type="match status" value="1"/>
</dbReference>
<evidence type="ECO:0000313" key="1">
    <source>
        <dbReference type="EMBL" id="HHI96798.1"/>
    </source>
</evidence>
<dbReference type="SUPFAM" id="SSF56935">
    <property type="entry name" value="Porins"/>
    <property type="match status" value="1"/>
</dbReference>
<dbReference type="InterPro" id="IPR053728">
    <property type="entry name" value="Alginate_Permeability_Chnl"/>
</dbReference>
<comment type="caution">
    <text evidence="1">The sequence shown here is derived from an EMBL/GenBank/DDBJ whole genome shotgun (WGS) entry which is preliminary data.</text>
</comment>
<name>A0A7V5NYZ2_9BACT</name>
<gene>
    <name evidence="1" type="ORF">ENJ96_03005</name>
</gene>